<accession>A0A210R4P6</accession>
<feature type="transmembrane region" description="Helical" evidence="1">
    <location>
        <begin position="473"/>
        <end position="491"/>
    </location>
</feature>
<feature type="transmembrane region" description="Helical" evidence="1">
    <location>
        <begin position="583"/>
        <end position="609"/>
    </location>
</feature>
<dbReference type="GO" id="GO:0016740">
    <property type="term" value="F:transferase activity"/>
    <property type="evidence" value="ECO:0007669"/>
    <property type="project" value="UniProtKB-KW"/>
</dbReference>
<organism evidence="2 3">
    <name type="scientific">Mizuhopecten yessoensis</name>
    <name type="common">Japanese scallop</name>
    <name type="synonym">Patinopecten yessoensis</name>
    <dbReference type="NCBI Taxonomy" id="6573"/>
    <lineage>
        <taxon>Eukaryota</taxon>
        <taxon>Metazoa</taxon>
        <taxon>Spiralia</taxon>
        <taxon>Lophotrochozoa</taxon>
        <taxon>Mollusca</taxon>
        <taxon>Bivalvia</taxon>
        <taxon>Autobranchia</taxon>
        <taxon>Pteriomorphia</taxon>
        <taxon>Pectinida</taxon>
        <taxon>Pectinoidea</taxon>
        <taxon>Pectinidae</taxon>
        <taxon>Mizuhopecten</taxon>
    </lineage>
</organism>
<dbReference type="OrthoDB" id="6148755at2759"/>
<reference evidence="2 3" key="1">
    <citation type="journal article" date="2017" name="Nat. Ecol. Evol.">
        <title>Scallop genome provides insights into evolution of bilaterian karyotype and development.</title>
        <authorList>
            <person name="Wang S."/>
            <person name="Zhang J."/>
            <person name="Jiao W."/>
            <person name="Li J."/>
            <person name="Xun X."/>
            <person name="Sun Y."/>
            <person name="Guo X."/>
            <person name="Huan P."/>
            <person name="Dong B."/>
            <person name="Zhang L."/>
            <person name="Hu X."/>
            <person name="Sun X."/>
            <person name="Wang J."/>
            <person name="Zhao C."/>
            <person name="Wang Y."/>
            <person name="Wang D."/>
            <person name="Huang X."/>
            <person name="Wang R."/>
            <person name="Lv J."/>
            <person name="Li Y."/>
            <person name="Zhang Z."/>
            <person name="Liu B."/>
            <person name="Lu W."/>
            <person name="Hui Y."/>
            <person name="Liang J."/>
            <person name="Zhou Z."/>
            <person name="Hou R."/>
            <person name="Li X."/>
            <person name="Liu Y."/>
            <person name="Li H."/>
            <person name="Ning X."/>
            <person name="Lin Y."/>
            <person name="Zhao L."/>
            <person name="Xing Q."/>
            <person name="Dou J."/>
            <person name="Li Y."/>
            <person name="Mao J."/>
            <person name="Guo H."/>
            <person name="Dou H."/>
            <person name="Li T."/>
            <person name="Mu C."/>
            <person name="Jiang W."/>
            <person name="Fu Q."/>
            <person name="Fu X."/>
            <person name="Miao Y."/>
            <person name="Liu J."/>
            <person name="Yu Q."/>
            <person name="Li R."/>
            <person name="Liao H."/>
            <person name="Li X."/>
            <person name="Kong Y."/>
            <person name="Jiang Z."/>
            <person name="Chourrout D."/>
            <person name="Li R."/>
            <person name="Bao Z."/>
        </authorList>
    </citation>
    <scope>NUCLEOTIDE SEQUENCE [LARGE SCALE GENOMIC DNA]</scope>
    <source>
        <strain evidence="2 3">PY_sf001</strain>
    </source>
</reference>
<keyword evidence="2" id="KW-0808">Transferase</keyword>
<sequence length="663" mass="76093">MLLAIAAVILNIFNMDWSNTSSFNGVAIVLLLGILQGCVLESPAQTIVTLILGGHTRKLKKHLEFEHLSLVLNYNLLATNREEIEECMHMMYTAFMGNLAPNVSAVLVSATGDEELKDYELFIRDVYRVMIFDELYKEGLAYAREDYLHVDKYRFLYVWRHFRHIDSVFFIRKYLHKVCDKYSREFMLVHRVSRVLRKCGQYQDLMLLSAGMGRAFTYCDPAFYGNCAREPGKPLFHDSSDVKRVFGRKFDYTLVLDGDTGVPPGTVYDLMRIAAAYPDKGIIQPAITLMCNRCDTMFMHLESMRQSISEPITNALTDLFGQSSYYGKALIKNQIYIDKILHYDGKLIESVPIDVLSHDTFEASLLHPLYAGSVSLLEAPSYNYVTWDIRERRWNRGEILNAMYFWDNLFGKPMRLLQKIVRRKKFTPTKLRTRSHTDFISSYMSHLALRQMCMKPLLLFFILLHVNTSLHQVYLPIVVVMFLIIVFPKFATCNRKNIKSVCSETVASILQFTPEAVVGCVRILLAFHANIVTGVQWIPQRSIEMEFKSKNPFLSAFRHLWGYSVVGIVVGIFLIFFEVDAMFMFLMLVTMVLLPVFTGITSLPAGYIAKYRGRVGVDSDSTPSSKYDKGFVIPPSTSRLNTRERARPFVAWTVPLSYDLSIV</sequence>
<proteinExistence type="predicted"/>
<keyword evidence="3" id="KW-1185">Reference proteome</keyword>
<dbReference type="EMBL" id="NEDP02000379">
    <property type="protein sequence ID" value="OWF56020.1"/>
    <property type="molecule type" value="Genomic_DNA"/>
</dbReference>
<evidence type="ECO:0000256" key="1">
    <source>
        <dbReference type="SAM" id="Phobius"/>
    </source>
</evidence>
<evidence type="ECO:0000313" key="2">
    <source>
        <dbReference type="EMBL" id="OWF56020.1"/>
    </source>
</evidence>
<keyword evidence="1" id="KW-1133">Transmembrane helix</keyword>
<keyword evidence="1" id="KW-0812">Transmembrane</keyword>
<gene>
    <name evidence="2" type="ORF">KP79_PYT16871</name>
</gene>
<feature type="transmembrane region" description="Helical" evidence="1">
    <location>
        <begin position="560"/>
        <end position="577"/>
    </location>
</feature>
<comment type="caution">
    <text evidence="2">The sequence shown here is derived from an EMBL/GenBank/DDBJ whole genome shotgun (WGS) entry which is preliminary data.</text>
</comment>
<dbReference type="Proteomes" id="UP000242188">
    <property type="component" value="Unassembled WGS sequence"/>
</dbReference>
<dbReference type="AlphaFoldDB" id="A0A210R4P6"/>
<name>A0A210R4P6_MIZYE</name>
<protein>
    <submittedName>
        <fullName evidence="2">Glucans biosynthesis glucosyltransferase H</fullName>
    </submittedName>
</protein>
<keyword evidence="1" id="KW-0472">Membrane</keyword>
<evidence type="ECO:0000313" key="3">
    <source>
        <dbReference type="Proteomes" id="UP000242188"/>
    </source>
</evidence>